<reference evidence="2" key="1">
    <citation type="submission" date="2020-04" db="EMBL/GenBank/DDBJ databases">
        <authorList>
            <person name="Zhang T."/>
        </authorList>
    </citation>
    <scope>NUCLEOTIDE SEQUENCE</scope>
    <source>
        <strain evidence="2">HKST-UBA79</strain>
    </source>
</reference>
<protein>
    <recommendedName>
        <fullName evidence="4">MFS transporter</fullName>
    </recommendedName>
</protein>
<organism evidence="2 3">
    <name type="scientific">candidate division WWE3 bacterium</name>
    <dbReference type="NCBI Taxonomy" id="2053526"/>
    <lineage>
        <taxon>Bacteria</taxon>
        <taxon>Katanobacteria</taxon>
    </lineage>
</organism>
<proteinExistence type="predicted"/>
<dbReference type="Proteomes" id="UP000740557">
    <property type="component" value="Unassembled WGS sequence"/>
</dbReference>
<evidence type="ECO:0000313" key="3">
    <source>
        <dbReference type="Proteomes" id="UP000740557"/>
    </source>
</evidence>
<keyword evidence="1" id="KW-1133">Transmembrane helix</keyword>
<feature type="transmembrane region" description="Helical" evidence="1">
    <location>
        <begin position="20"/>
        <end position="38"/>
    </location>
</feature>
<feature type="transmembrane region" description="Helical" evidence="1">
    <location>
        <begin position="271"/>
        <end position="287"/>
    </location>
</feature>
<dbReference type="PANTHER" id="PTHR23530:SF1">
    <property type="entry name" value="PERMEASE, MAJOR FACILITATOR SUPERFAMILY-RELATED"/>
    <property type="match status" value="1"/>
</dbReference>
<name>A0A955ECZ3_UNCKA</name>
<keyword evidence="1" id="KW-0812">Transmembrane</keyword>
<sequence>MTLLQTQQKNNLRYFYISRIFYELYFWGVVAIPFYIYKGFTIDYAFWLIAIYSYLVIVLEFPTGIIGDHYGHKISVALAGIFNALGFIILLYASHIVGFILAVIALALGLTLNSGSDIALLKKISKDFKKDLKESQYVRYVTLTLAFAISGIIGSLKLEYTLYLSIITNLLSTIFTLLVKEETKYIVKEKLIQTITQSINTIKTIKNGMLIIILMSVTGGLGGVAKTIIGSFEEILNINLQIVGLLIAISMGARTVGLYLEKFEFFTVKQWLLILATLYLLATSIVISKYIGITFYLITLAIVELIYFKVKLALSTEVKHTELASVLSLTGLTRKAVVGTILNAIGLASGIFAIQAFFVGTGLTIGVFAITQYRKIRSIESTATVYAKQVML</sequence>
<gene>
    <name evidence="2" type="ORF">KC980_02085</name>
</gene>
<keyword evidence="1" id="KW-0472">Membrane</keyword>
<feature type="transmembrane region" description="Helical" evidence="1">
    <location>
        <begin position="137"/>
        <end position="156"/>
    </location>
</feature>
<dbReference type="SUPFAM" id="SSF103473">
    <property type="entry name" value="MFS general substrate transporter"/>
    <property type="match status" value="1"/>
</dbReference>
<evidence type="ECO:0000313" key="2">
    <source>
        <dbReference type="EMBL" id="MCA9308278.1"/>
    </source>
</evidence>
<dbReference type="Gene3D" id="1.20.1250.20">
    <property type="entry name" value="MFS general substrate transporter like domains"/>
    <property type="match status" value="1"/>
</dbReference>
<comment type="caution">
    <text evidence="2">The sequence shown here is derived from an EMBL/GenBank/DDBJ whole genome shotgun (WGS) entry which is preliminary data.</text>
</comment>
<dbReference type="EMBL" id="JAGQNX010000059">
    <property type="protein sequence ID" value="MCA9308278.1"/>
    <property type="molecule type" value="Genomic_DNA"/>
</dbReference>
<dbReference type="AlphaFoldDB" id="A0A955ECZ3"/>
<feature type="transmembrane region" description="Helical" evidence="1">
    <location>
        <begin position="44"/>
        <end position="62"/>
    </location>
</feature>
<feature type="transmembrane region" description="Helical" evidence="1">
    <location>
        <begin position="351"/>
        <end position="371"/>
    </location>
</feature>
<dbReference type="InterPro" id="IPR053160">
    <property type="entry name" value="MFS_DHA3_Transporter"/>
</dbReference>
<evidence type="ECO:0000256" key="1">
    <source>
        <dbReference type="SAM" id="Phobius"/>
    </source>
</evidence>
<dbReference type="PANTHER" id="PTHR23530">
    <property type="entry name" value="TRANSPORT PROTEIN-RELATED"/>
    <property type="match status" value="1"/>
</dbReference>
<reference evidence="2" key="2">
    <citation type="journal article" date="2021" name="Microbiome">
        <title>Successional dynamics and alternative stable states in a saline activated sludge microbial community over 9 years.</title>
        <authorList>
            <person name="Wang Y."/>
            <person name="Ye J."/>
            <person name="Ju F."/>
            <person name="Liu L."/>
            <person name="Boyd J.A."/>
            <person name="Deng Y."/>
            <person name="Parks D.H."/>
            <person name="Jiang X."/>
            <person name="Yin X."/>
            <person name="Woodcroft B.J."/>
            <person name="Tyson G.W."/>
            <person name="Hugenholtz P."/>
            <person name="Polz M.F."/>
            <person name="Zhang T."/>
        </authorList>
    </citation>
    <scope>NUCLEOTIDE SEQUENCE</scope>
    <source>
        <strain evidence="2">HKST-UBA79</strain>
    </source>
</reference>
<dbReference type="InterPro" id="IPR036259">
    <property type="entry name" value="MFS_trans_sf"/>
</dbReference>
<feature type="transmembrane region" description="Helical" evidence="1">
    <location>
        <begin position="209"/>
        <end position="232"/>
    </location>
</feature>
<feature type="transmembrane region" description="Helical" evidence="1">
    <location>
        <begin position="162"/>
        <end position="179"/>
    </location>
</feature>
<evidence type="ECO:0008006" key="4">
    <source>
        <dbReference type="Google" id="ProtNLM"/>
    </source>
</evidence>
<accession>A0A955ECZ3</accession>
<feature type="transmembrane region" description="Helical" evidence="1">
    <location>
        <begin position="238"/>
        <end position="259"/>
    </location>
</feature>